<comment type="caution">
    <text evidence="1">The sequence shown here is derived from an EMBL/GenBank/DDBJ whole genome shotgun (WGS) entry which is preliminary data.</text>
</comment>
<accession>A0ABN8QTC2</accession>
<name>A0ABN8QTC2_9CNID</name>
<dbReference type="EMBL" id="CALNXI010001478">
    <property type="protein sequence ID" value="CAH3170265.1"/>
    <property type="molecule type" value="Genomic_DNA"/>
</dbReference>
<keyword evidence="2" id="KW-1185">Reference proteome</keyword>
<evidence type="ECO:0000313" key="1">
    <source>
        <dbReference type="EMBL" id="CAH3170265.1"/>
    </source>
</evidence>
<protein>
    <submittedName>
        <fullName evidence="1">Uncharacterized protein</fullName>
    </submittedName>
</protein>
<dbReference type="Proteomes" id="UP001159427">
    <property type="component" value="Unassembled WGS sequence"/>
</dbReference>
<reference evidence="1 2" key="1">
    <citation type="submission" date="2022-05" db="EMBL/GenBank/DDBJ databases">
        <authorList>
            <consortium name="Genoscope - CEA"/>
            <person name="William W."/>
        </authorList>
    </citation>
    <scope>NUCLEOTIDE SEQUENCE [LARGE SCALE GENOMIC DNA]</scope>
</reference>
<gene>
    <name evidence="1" type="ORF">PEVE_00007178</name>
</gene>
<sequence length="75" mass="8908">MKILFVEPTWCLEETEKTSCQCQTWLGKRTDNFNNKRLFAKQHFGNMGRNNITGTPMFEYYPPSMHYVLRSAEKI</sequence>
<proteinExistence type="predicted"/>
<evidence type="ECO:0000313" key="2">
    <source>
        <dbReference type="Proteomes" id="UP001159427"/>
    </source>
</evidence>
<organism evidence="1 2">
    <name type="scientific">Porites evermanni</name>
    <dbReference type="NCBI Taxonomy" id="104178"/>
    <lineage>
        <taxon>Eukaryota</taxon>
        <taxon>Metazoa</taxon>
        <taxon>Cnidaria</taxon>
        <taxon>Anthozoa</taxon>
        <taxon>Hexacorallia</taxon>
        <taxon>Scleractinia</taxon>
        <taxon>Fungiina</taxon>
        <taxon>Poritidae</taxon>
        <taxon>Porites</taxon>
    </lineage>
</organism>
<feature type="non-terminal residue" evidence="1">
    <location>
        <position position="75"/>
    </location>
</feature>